<keyword evidence="1" id="KW-0175">Coiled coil</keyword>
<dbReference type="SUPFAM" id="SSF55781">
    <property type="entry name" value="GAF domain-like"/>
    <property type="match status" value="1"/>
</dbReference>
<dbReference type="AlphaFoldDB" id="A0A3B1B203"/>
<dbReference type="PANTHER" id="PTHR38765:SF1">
    <property type="entry name" value="DUF484 DOMAIN-CONTAINING PROTEIN"/>
    <property type="match status" value="1"/>
</dbReference>
<protein>
    <recommendedName>
        <fullName evidence="3">DUF484 domain-containing protein</fullName>
    </recommendedName>
</protein>
<reference evidence="2" key="1">
    <citation type="submission" date="2018-06" db="EMBL/GenBank/DDBJ databases">
        <authorList>
            <person name="Zhirakovskaya E."/>
        </authorList>
    </citation>
    <scope>NUCLEOTIDE SEQUENCE</scope>
</reference>
<feature type="coiled-coil region" evidence="1">
    <location>
        <begin position="49"/>
        <end position="76"/>
    </location>
</feature>
<evidence type="ECO:0008006" key="3">
    <source>
        <dbReference type="Google" id="ProtNLM"/>
    </source>
</evidence>
<dbReference type="InterPro" id="IPR007435">
    <property type="entry name" value="DUF484"/>
</dbReference>
<gene>
    <name evidence="2" type="ORF">MNBD_GAMMA25-628</name>
</gene>
<evidence type="ECO:0000256" key="1">
    <source>
        <dbReference type="SAM" id="Coils"/>
    </source>
</evidence>
<dbReference type="PANTHER" id="PTHR38765">
    <property type="entry name" value="DUF484 DOMAIN-CONTAINING PROTEIN"/>
    <property type="match status" value="1"/>
</dbReference>
<accession>A0A3B1B203</accession>
<sequence>MSTQQENSVDDKDFEHSIVRYLRDHPGFFEAHLDLLADMILPHAHGGTVSLVERQMSVLREQKDQYRQQLQQLISHAGKNEKLSKNFNDLILALLDTRELAQVIDIIQQRLQQDFEADAVSLRLFNTDHPDLHSRQEMADWSKPVLSSFEKVVGGRRPVCGILPPVQVEALFNEATEGIQSVALIPLLVNEQSKKCYGLLAIGSQDAGHFRADIGTLFLSHLGKVLSRVLSQHLE</sequence>
<proteinExistence type="predicted"/>
<dbReference type="Gene3D" id="3.30.450.40">
    <property type="match status" value="1"/>
</dbReference>
<dbReference type="Pfam" id="PF04340">
    <property type="entry name" value="DUF484"/>
    <property type="match status" value="1"/>
</dbReference>
<dbReference type="EMBL" id="UOFY01000046">
    <property type="protein sequence ID" value="VAX10152.1"/>
    <property type="molecule type" value="Genomic_DNA"/>
</dbReference>
<name>A0A3B1B203_9ZZZZ</name>
<organism evidence="2">
    <name type="scientific">hydrothermal vent metagenome</name>
    <dbReference type="NCBI Taxonomy" id="652676"/>
    <lineage>
        <taxon>unclassified sequences</taxon>
        <taxon>metagenomes</taxon>
        <taxon>ecological metagenomes</taxon>
    </lineage>
</organism>
<evidence type="ECO:0000313" key="2">
    <source>
        <dbReference type="EMBL" id="VAX10152.1"/>
    </source>
</evidence>
<dbReference type="InterPro" id="IPR029016">
    <property type="entry name" value="GAF-like_dom_sf"/>
</dbReference>